<accession>A0ABN8N0X5</accession>
<keyword evidence="2" id="KW-1185">Reference proteome</keyword>
<organism evidence="1 2">
    <name type="scientific">Porites lobata</name>
    <dbReference type="NCBI Taxonomy" id="104759"/>
    <lineage>
        <taxon>Eukaryota</taxon>
        <taxon>Metazoa</taxon>
        <taxon>Cnidaria</taxon>
        <taxon>Anthozoa</taxon>
        <taxon>Hexacorallia</taxon>
        <taxon>Scleractinia</taxon>
        <taxon>Fungiina</taxon>
        <taxon>Poritidae</taxon>
        <taxon>Porites</taxon>
    </lineage>
</organism>
<sequence>LKFTEQRLLSRLLVKVRSAKLIPVRLFKYSVNSQIEPFETLHTGRRRDLSQEGTTKGDPLVMPRYSVTKSLLINSL</sequence>
<proteinExistence type="predicted"/>
<dbReference type="EMBL" id="CALNXK010000005">
    <property type="protein sequence ID" value="CAH3037214.1"/>
    <property type="molecule type" value="Genomic_DNA"/>
</dbReference>
<evidence type="ECO:0000313" key="2">
    <source>
        <dbReference type="Proteomes" id="UP001159405"/>
    </source>
</evidence>
<comment type="caution">
    <text evidence="1">The sequence shown here is derived from an EMBL/GenBank/DDBJ whole genome shotgun (WGS) entry which is preliminary data.</text>
</comment>
<evidence type="ECO:0000313" key="1">
    <source>
        <dbReference type="EMBL" id="CAH3037214.1"/>
    </source>
</evidence>
<gene>
    <name evidence="1" type="ORF">PLOB_00035433</name>
</gene>
<reference evidence="1 2" key="1">
    <citation type="submission" date="2022-05" db="EMBL/GenBank/DDBJ databases">
        <authorList>
            <consortium name="Genoscope - CEA"/>
            <person name="William W."/>
        </authorList>
    </citation>
    <scope>NUCLEOTIDE SEQUENCE [LARGE SCALE GENOMIC DNA]</scope>
</reference>
<dbReference type="Proteomes" id="UP001159405">
    <property type="component" value="Unassembled WGS sequence"/>
</dbReference>
<feature type="non-terminal residue" evidence="1">
    <location>
        <position position="1"/>
    </location>
</feature>
<protein>
    <submittedName>
        <fullName evidence="1">Uncharacterized protein</fullName>
    </submittedName>
</protein>
<name>A0ABN8N0X5_9CNID</name>